<accession>A0AAU8JJW0</accession>
<evidence type="ECO:0000313" key="2">
    <source>
        <dbReference type="EMBL" id="XCM39601.1"/>
    </source>
</evidence>
<organism evidence="2">
    <name type="scientific">Planktothricoides raciborskii GIHE-MW2</name>
    <dbReference type="NCBI Taxonomy" id="2792601"/>
    <lineage>
        <taxon>Bacteria</taxon>
        <taxon>Bacillati</taxon>
        <taxon>Cyanobacteriota</taxon>
        <taxon>Cyanophyceae</taxon>
        <taxon>Oscillatoriophycideae</taxon>
        <taxon>Oscillatoriales</taxon>
        <taxon>Oscillatoriaceae</taxon>
        <taxon>Planktothricoides</taxon>
    </lineage>
</organism>
<feature type="chain" id="PRO_5043672528" description="PEGA domain-containing protein" evidence="1">
    <location>
        <begin position="31"/>
        <end position="189"/>
    </location>
</feature>
<sequence length="189" mass="21069">MKLKIGSKLTAISSALLVGCASIVSGPSWLEMETNPANVDVTLVGVENGSEKKLVTPFKVELDRSTDYRLTVETENYRSEEIYIDRKINGWFWGNILLGGPLGMVIDYATDSMWKHNQSLIALDLTSLSTAPDEIELKVPVKLEYPDSSYETVFLPIKFYKKQPGHANNVTCPEITIEAIESRNPNCKL</sequence>
<reference evidence="2" key="1">
    <citation type="submission" date="2024-07" db="EMBL/GenBank/DDBJ databases">
        <authorList>
            <person name="Kim Y.J."/>
            <person name="Jeong J.Y."/>
        </authorList>
    </citation>
    <scope>NUCLEOTIDE SEQUENCE</scope>
    <source>
        <strain evidence="2">GIHE-MW2</strain>
    </source>
</reference>
<name>A0AAU8JJW0_9CYAN</name>
<dbReference type="EMBL" id="CP159837">
    <property type="protein sequence ID" value="XCM39601.1"/>
    <property type="molecule type" value="Genomic_DNA"/>
</dbReference>
<gene>
    <name evidence="2" type="ORF">ABWT76_002545</name>
</gene>
<evidence type="ECO:0000256" key="1">
    <source>
        <dbReference type="SAM" id="SignalP"/>
    </source>
</evidence>
<proteinExistence type="predicted"/>
<keyword evidence="1" id="KW-0732">Signal</keyword>
<evidence type="ECO:0008006" key="3">
    <source>
        <dbReference type="Google" id="ProtNLM"/>
    </source>
</evidence>
<dbReference type="AlphaFoldDB" id="A0AAU8JJW0"/>
<dbReference type="RefSeq" id="WP_190880857.1">
    <property type="nucleotide sequence ID" value="NZ_CP159837.1"/>
</dbReference>
<feature type="signal peptide" evidence="1">
    <location>
        <begin position="1"/>
        <end position="30"/>
    </location>
</feature>
<dbReference type="PROSITE" id="PS51257">
    <property type="entry name" value="PROKAR_LIPOPROTEIN"/>
    <property type="match status" value="1"/>
</dbReference>
<protein>
    <recommendedName>
        <fullName evidence="3">PEGA domain-containing protein</fullName>
    </recommendedName>
</protein>